<dbReference type="RefSeq" id="WP_015635234.1">
    <property type="nucleotide sequence ID" value="NC_021237.1"/>
</dbReference>
<gene>
    <name evidence="2" type="ORF">PFLCHA0_c25570</name>
</gene>
<dbReference type="Pfam" id="PF20247">
    <property type="entry name" value="DUF6602"/>
    <property type="match status" value="1"/>
</dbReference>
<reference evidence="3" key="1">
    <citation type="journal article" date="2014" name="Genome Announc.">
        <title>Full-genome sequence of the plant growth-promoting bacterium Pseudomonas protegens CHA0.</title>
        <authorList>
            <person name="Jousset A."/>
            <person name="Schuldes J."/>
            <person name="Keel C."/>
            <person name="Maurhofer M."/>
            <person name="Daniel R."/>
            <person name="Scheu S."/>
            <person name="Thuermer A."/>
        </authorList>
    </citation>
    <scope>NUCLEOTIDE SEQUENCE [LARGE SCALE GENOMIC DNA]</scope>
    <source>
        <strain evidence="3">DSM 19095 / LMG 27888 / CFBP 6595 / CHA0</strain>
    </source>
</reference>
<evidence type="ECO:0000313" key="2">
    <source>
        <dbReference type="EMBL" id="AGL84328.1"/>
    </source>
</evidence>
<dbReference type="CDD" id="cd21173">
    <property type="entry name" value="NucC-like"/>
    <property type="match status" value="1"/>
</dbReference>
<sequence>MAIISKWAKSIARVLESSFSVSSTIASHSGVLGDARESFIRDVLKRFLPSNISIGAGQIIDSEGGISKQIDLIIYRNDFPTLRTFGSADVYLIEGVIATVEVKSQLNEKSLFEALENGKSVRNLKPSVLRHSLDEYSARIYDRDYQNLTVSQMNSVMGLVLPPAYVYGYRGYPGSSLEPLRNSLNAWHNIPDRAGELDVTLMPEVIATQGCVTLKNLNNHLALPRPGAADLEACRQSYNTAMSSSMSKQEFFGCFRESNAESFDYGIAIKAYETPLQYLISSLLEAVTSRIGYQQLGGTAIQYNLLKYHLSEEMEGGWSGAAINLTRVRDPKLDLAGKFGLWKAGA</sequence>
<dbReference type="InterPro" id="IPR046537">
    <property type="entry name" value="DUF6602"/>
</dbReference>
<dbReference type="AlphaFoldDB" id="A0A2C9ELA0"/>
<dbReference type="KEGG" id="pprc:PFLCHA0_c25570"/>
<proteinExistence type="predicted"/>
<feature type="domain" description="DUF6602" evidence="1">
    <location>
        <begin position="26"/>
        <end position="124"/>
    </location>
</feature>
<accession>A0A2C9ELA0</accession>
<dbReference type="HOGENOM" id="CLU_801352_0_0_6"/>
<dbReference type="Proteomes" id="UP000013940">
    <property type="component" value="Chromosome"/>
</dbReference>
<dbReference type="EMBL" id="CP003190">
    <property type="protein sequence ID" value="AGL84328.1"/>
    <property type="molecule type" value="Genomic_DNA"/>
</dbReference>
<evidence type="ECO:0000259" key="1">
    <source>
        <dbReference type="Pfam" id="PF20247"/>
    </source>
</evidence>
<evidence type="ECO:0000313" key="3">
    <source>
        <dbReference type="Proteomes" id="UP000013940"/>
    </source>
</evidence>
<dbReference type="GeneID" id="57475549"/>
<organism evidence="2 3">
    <name type="scientific">Pseudomonas protegens (strain DSM 19095 / LMG 27888 / CFBP 6595 / CHA0)</name>
    <dbReference type="NCBI Taxonomy" id="1124983"/>
    <lineage>
        <taxon>Bacteria</taxon>
        <taxon>Pseudomonadati</taxon>
        <taxon>Pseudomonadota</taxon>
        <taxon>Gammaproteobacteria</taxon>
        <taxon>Pseudomonadales</taxon>
        <taxon>Pseudomonadaceae</taxon>
        <taxon>Pseudomonas</taxon>
    </lineage>
</organism>
<dbReference type="eggNOG" id="ENOG502Z7SP">
    <property type="taxonomic scope" value="Bacteria"/>
</dbReference>
<name>A0A2C9ELA0_PSEPH</name>
<protein>
    <recommendedName>
        <fullName evidence="1">DUF6602 domain-containing protein</fullName>
    </recommendedName>
</protein>